<organism evidence="2 3">
    <name type="scientific">Gemmobacter lanyuensis</name>
    <dbReference type="NCBI Taxonomy" id="1054497"/>
    <lineage>
        <taxon>Bacteria</taxon>
        <taxon>Pseudomonadati</taxon>
        <taxon>Pseudomonadota</taxon>
        <taxon>Alphaproteobacteria</taxon>
        <taxon>Rhodobacterales</taxon>
        <taxon>Paracoccaceae</taxon>
        <taxon>Gemmobacter</taxon>
    </lineage>
</organism>
<dbReference type="AlphaFoldDB" id="A0A918J2W8"/>
<keyword evidence="1" id="KW-0732">Signal</keyword>
<reference evidence="2" key="1">
    <citation type="journal article" date="2014" name="Int. J. Syst. Evol. Microbiol.">
        <title>Complete genome sequence of Corynebacterium casei LMG S-19264T (=DSM 44701T), isolated from a smear-ripened cheese.</title>
        <authorList>
            <consortium name="US DOE Joint Genome Institute (JGI-PGF)"/>
            <person name="Walter F."/>
            <person name="Albersmeier A."/>
            <person name="Kalinowski J."/>
            <person name="Ruckert C."/>
        </authorList>
    </citation>
    <scope>NUCLEOTIDE SEQUENCE</scope>
    <source>
        <strain evidence="2">KCTC 23714</strain>
    </source>
</reference>
<dbReference type="Proteomes" id="UP000628984">
    <property type="component" value="Unassembled WGS sequence"/>
</dbReference>
<name>A0A918J2W8_9RHOB</name>
<feature type="chain" id="PRO_5036790928" evidence="1">
    <location>
        <begin position="23"/>
        <end position="174"/>
    </location>
</feature>
<comment type="caution">
    <text evidence="2">The sequence shown here is derived from an EMBL/GenBank/DDBJ whole genome shotgun (WGS) entry which is preliminary data.</text>
</comment>
<dbReference type="RefSeq" id="WP_189635063.1">
    <property type="nucleotide sequence ID" value="NZ_BMYQ01000015.1"/>
</dbReference>
<proteinExistence type="predicted"/>
<accession>A0A918J2W8</accession>
<evidence type="ECO:0000313" key="2">
    <source>
        <dbReference type="EMBL" id="GGW42754.1"/>
    </source>
</evidence>
<protein>
    <submittedName>
        <fullName evidence="2">Uncharacterized protein</fullName>
    </submittedName>
</protein>
<evidence type="ECO:0000256" key="1">
    <source>
        <dbReference type="SAM" id="SignalP"/>
    </source>
</evidence>
<sequence length="174" mass="17879">MPNKSLAYLLLATLAAPSAVLAQDSTLPAAPDAATADSTTMAGTAPDCEGEFTTLDADANGYLSEAESPRDHARASVDGVAAGSDGLDRDQFLQLCNAPAWAEDTPEAGAPFEGANSFTEEQAQERAIAWNVTDVSALTKDDQGIWRGTGMVGGKAVSVAIDYKGNVVTTPATN</sequence>
<gene>
    <name evidence="2" type="ORF">GCM10011452_33810</name>
</gene>
<evidence type="ECO:0000313" key="3">
    <source>
        <dbReference type="Proteomes" id="UP000628984"/>
    </source>
</evidence>
<feature type="signal peptide" evidence="1">
    <location>
        <begin position="1"/>
        <end position="22"/>
    </location>
</feature>
<reference evidence="2" key="2">
    <citation type="submission" date="2020-09" db="EMBL/GenBank/DDBJ databases">
        <authorList>
            <person name="Sun Q."/>
            <person name="Kim S."/>
        </authorList>
    </citation>
    <scope>NUCLEOTIDE SEQUENCE</scope>
    <source>
        <strain evidence="2">KCTC 23714</strain>
    </source>
</reference>
<keyword evidence="3" id="KW-1185">Reference proteome</keyword>
<dbReference type="EMBL" id="BMYQ01000015">
    <property type="protein sequence ID" value="GGW42754.1"/>
    <property type="molecule type" value="Genomic_DNA"/>
</dbReference>